<dbReference type="EMBL" id="JABAGV010000037">
    <property type="protein sequence ID" value="MBC2475888.1"/>
    <property type="molecule type" value="Genomic_DNA"/>
</dbReference>
<proteinExistence type="predicted"/>
<keyword evidence="1" id="KW-0472">Membrane</keyword>
<dbReference type="AlphaFoldDB" id="A0AAW3WAS2"/>
<evidence type="ECO:0000256" key="1">
    <source>
        <dbReference type="SAM" id="Phobius"/>
    </source>
</evidence>
<sequence length="285" mass="31705">MIEVIISMALIAIISIGVYNAYLLLIRQTKYGQVKQRSTLIGKQIGEKIKSVSENQEFTTSKVGLASIFELTDNMNFTLQNNGSYTSTQHYNEEGNLGSEQDRYKAVIKLVPKVTESGKKISIGEASNAGNSDIDSNNVYIINDTGKAKPVNTKPSISNNIQDDKTIAIEITEDNNNLISKVTGDSNVLNYTFRKDRIQINMDLKYCTGIVTIKVTNETETPLNLCILNNDNAVVENEKGILNEYYRSDGKIGTLYDASIEIFDEKGDKSKPIFETSFVQNIDIQ</sequence>
<protein>
    <submittedName>
        <fullName evidence="2">Uncharacterized protein</fullName>
    </submittedName>
</protein>
<keyword evidence="1" id="KW-1133">Transmembrane helix</keyword>
<organism evidence="2 3">
    <name type="scientific">Clostridium beijerinckii</name>
    <name type="common">Clostridium MP</name>
    <dbReference type="NCBI Taxonomy" id="1520"/>
    <lineage>
        <taxon>Bacteria</taxon>
        <taxon>Bacillati</taxon>
        <taxon>Bacillota</taxon>
        <taxon>Clostridia</taxon>
        <taxon>Eubacteriales</taxon>
        <taxon>Clostridiaceae</taxon>
        <taxon>Clostridium</taxon>
    </lineage>
</organism>
<reference evidence="2" key="1">
    <citation type="submission" date="2020-04" db="EMBL/GenBank/DDBJ databases">
        <authorList>
            <person name="Brown S."/>
        </authorList>
    </citation>
    <scope>NUCLEOTIDE SEQUENCE</scope>
    <source>
        <strain evidence="2">DJ015</strain>
    </source>
</reference>
<evidence type="ECO:0000313" key="2">
    <source>
        <dbReference type="EMBL" id="MBC2475888.1"/>
    </source>
</evidence>
<dbReference type="Proteomes" id="UP001194098">
    <property type="component" value="Unassembled WGS sequence"/>
</dbReference>
<comment type="caution">
    <text evidence="2">The sequence shown here is derived from an EMBL/GenBank/DDBJ whole genome shotgun (WGS) entry which is preliminary data.</text>
</comment>
<evidence type="ECO:0000313" key="3">
    <source>
        <dbReference type="Proteomes" id="UP001194098"/>
    </source>
</evidence>
<accession>A0AAW3WAS2</accession>
<gene>
    <name evidence="2" type="ORF">HGI39_14515</name>
</gene>
<feature type="transmembrane region" description="Helical" evidence="1">
    <location>
        <begin position="6"/>
        <end position="26"/>
    </location>
</feature>
<keyword evidence="1" id="KW-0812">Transmembrane</keyword>
<name>A0AAW3WAS2_CLOBE</name>
<reference evidence="2" key="2">
    <citation type="journal article" date="2022" name="Nat. Biotechnol.">
        <title>Carbon-negative production of acetone and isopropanol by gas fermentation at industrial pilot scale.</title>
        <authorList>
            <person name="Liew F.E."/>
            <person name="Nogle R."/>
            <person name="Abdalla T."/>
            <person name="Rasor B.J."/>
            <person name="Canter C."/>
            <person name="Jensen R.O."/>
            <person name="Wang L."/>
            <person name="Strutz J."/>
            <person name="Chirania P."/>
            <person name="De Tissera S."/>
            <person name="Mueller A.P."/>
            <person name="Ruan Z."/>
            <person name="Gao A."/>
            <person name="Tran L."/>
            <person name="Engle N.L."/>
            <person name="Bromley J.C."/>
            <person name="Daniell J."/>
            <person name="Conrado R."/>
            <person name="Tschaplinski T.J."/>
            <person name="Giannone R.J."/>
            <person name="Hettich R.L."/>
            <person name="Karim A.S."/>
            <person name="Simpson S.D."/>
            <person name="Brown S.D."/>
            <person name="Leang C."/>
            <person name="Jewett M.C."/>
            <person name="Kopke M."/>
        </authorList>
    </citation>
    <scope>NUCLEOTIDE SEQUENCE</scope>
    <source>
        <strain evidence="2">DJ015</strain>
    </source>
</reference>